<comment type="subcellular location">
    <subcellularLocation>
        <location evidence="1">Cell projection</location>
        <location evidence="1">Cilium</location>
    </subcellularLocation>
</comment>
<dbReference type="Pfam" id="PF13855">
    <property type="entry name" value="LRR_8"/>
    <property type="match status" value="1"/>
</dbReference>
<evidence type="ECO:0000256" key="3">
    <source>
        <dbReference type="ARBA" id="ARBA00022737"/>
    </source>
</evidence>
<name>A0A2A9MCJ2_BESBE</name>
<evidence type="ECO:0000256" key="4">
    <source>
        <dbReference type="ARBA" id="ARBA00023069"/>
    </source>
</evidence>
<dbReference type="PANTHER" id="PTHR45973:SF9">
    <property type="entry name" value="LEUCINE-RICH REPEAT-CONTAINING PROTEIN 46"/>
    <property type="match status" value="1"/>
</dbReference>
<keyword evidence="4" id="KW-0969">Cilium</keyword>
<keyword evidence="8" id="KW-1185">Reference proteome</keyword>
<organism evidence="7 8">
    <name type="scientific">Besnoitia besnoiti</name>
    <name type="common">Apicomplexan protozoan</name>
    <dbReference type="NCBI Taxonomy" id="94643"/>
    <lineage>
        <taxon>Eukaryota</taxon>
        <taxon>Sar</taxon>
        <taxon>Alveolata</taxon>
        <taxon>Apicomplexa</taxon>
        <taxon>Conoidasida</taxon>
        <taxon>Coccidia</taxon>
        <taxon>Eucoccidiorida</taxon>
        <taxon>Eimeriorina</taxon>
        <taxon>Sarcocystidae</taxon>
        <taxon>Besnoitia</taxon>
    </lineage>
</organism>
<dbReference type="EMBL" id="NWUJ01000009">
    <property type="protein sequence ID" value="PFH33327.1"/>
    <property type="molecule type" value="Genomic_DNA"/>
</dbReference>
<proteinExistence type="predicted"/>
<dbReference type="SMART" id="SM00364">
    <property type="entry name" value="LRR_BAC"/>
    <property type="match status" value="9"/>
</dbReference>
<dbReference type="SUPFAM" id="SSF52075">
    <property type="entry name" value="Outer arm dynein light chain 1"/>
    <property type="match status" value="1"/>
</dbReference>
<dbReference type="PANTHER" id="PTHR45973">
    <property type="entry name" value="PROTEIN PHOSPHATASE 1 REGULATORY SUBUNIT SDS22-RELATED"/>
    <property type="match status" value="1"/>
</dbReference>
<protein>
    <submittedName>
        <fullName evidence="7">Leucine rich repeat-containing protein</fullName>
    </submittedName>
</protein>
<evidence type="ECO:0000313" key="7">
    <source>
        <dbReference type="EMBL" id="PFH33327.1"/>
    </source>
</evidence>
<dbReference type="InterPro" id="IPR032675">
    <property type="entry name" value="LRR_dom_sf"/>
</dbReference>
<feature type="region of interest" description="Disordered" evidence="6">
    <location>
        <begin position="355"/>
        <end position="436"/>
    </location>
</feature>
<dbReference type="SUPFAM" id="SSF52058">
    <property type="entry name" value="L domain-like"/>
    <property type="match status" value="3"/>
</dbReference>
<gene>
    <name evidence="7" type="ORF">BESB_085260</name>
</gene>
<dbReference type="KEGG" id="bbes:BESB_085260"/>
<feature type="region of interest" description="Disordered" evidence="6">
    <location>
        <begin position="1148"/>
        <end position="1191"/>
    </location>
</feature>
<feature type="compositionally biased region" description="Polar residues" evidence="6">
    <location>
        <begin position="412"/>
        <end position="424"/>
    </location>
</feature>
<evidence type="ECO:0000256" key="1">
    <source>
        <dbReference type="ARBA" id="ARBA00004138"/>
    </source>
</evidence>
<feature type="region of interest" description="Disordered" evidence="6">
    <location>
        <begin position="84"/>
        <end position="122"/>
    </location>
</feature>
<feature type="compositionally biased region" description="Basic and acidic residues" evidence="6">
    <location>
        <begin position="1068"/>
        <end position="1082"/>
    </location>
</feature>
<dbReference type="STRING" id="94643.A0A2A9MCJ2"/>
<evidence type="ECO:0000313" key="8">
    <source>
        <dbReference type="Proteomes" id="UP000224006"/>
    </source>
</evidence>
<sequence length="1985" mass="216074">MDPKLLWKHGRHRLFCRTNGLEKVHCASNLSAPVSVDADNQLCGAERRSSCSECPASSVSTTSSAGHPFAGNCPPARLAPCPLGSKSSGRLPQGGNPRLSMRLSEKCKSENRGPSDSHASHFPSPLLPLLASSKASSSGHICGRRRAFPAASVSTARAHGVSAGNASAATKPQCLSSLRRPPAVAIEEPPTPFTAAPAALSSSQHATHPSPVLPSAPISSDPRLLALSPTSSSVAAEEGLPALIPADLCACRSSKEDHGSVRARNGCISLSISSPASPSSSTYLLPGGRLADFTGIERPTAFGSVEKQDWLPTVMDADGITGARATAGLCAETNTLRDLACSEHRLRSLSHSLAFAGVSSPPQDPEEDGSESPVSQSRSLHRRLLPGGERAGVSKESGGERRERLHDRSQRKQNAGVQSNNNGKSPDCLLTPSANEKDEPWDEERCLQHIASANDIKGLLHDNRLDEVKALELVMDRPVFVSVFGRFPNLQELILVSQGLATLVGLECCRSLRKLILSENKLTSLEGLASAADLEFLDVSSNRIASLRGHLGSLSRLHTLRIASNRLTTLEGLRLAPNLEDLHAPGNRIDRIGDLRHNLKLQKVNLASNRVSELSEVVRLAALPALVELHMADLDFNVSPNPVCRLKNFEALCIYHLTRLRFGDRTPGSSDSSSERLRIQQAKVLQEALHESLIVNRAVADWMEELKNRAEQSLLWEHESAGNIFAERGTPAHSWYNDVVQLIESRFHLKEFQPLSLTGVRVKAVSKIHNRSLEIRFNEQHDRLLEDGWARSEVLFYGVDPEAPQELHKVCRRGFLSFEEAEKEGIHPFIPLCTSLYAAEAPRLRSFFKREVAGAVAREALRAREEWSLFSGEGCVTAQGMEYVFDNSAMLFPPGELLICRAIIHEPTLSCLMVEDDHVCGPSALWRKKPIRSLAPYAAPAEEEEDPAKEEPSEACPPPACSTASYRYREGQPHDKYWWILSPDMVLPLYHVVIDYENAKTAAPPAGNRQLATGRSAGGVAREPRGSAEHAETRLVRKTSNGRLPAPLDPDPSQAAAGLLSGCTSAAESHRAATSDVPRARTDSSSQAPRAGASDALEEEQETFGEFLQILDFNRRFLCTSGDLPQSCVYAAASAALQLGDEAFAEQGDRGHRQGGVSHAFPGASRTRERSPTGTEDSSSPRQRQKNSRVCCGREAPRAPSLLGRRGVLSEEALWSSENEAIRRMLNVNSDADLRSLTILALPNSGLVAIEPSLLERTLCLKELRLPWNRIKSFEDILQCSGEYEGPPLLPALGLLDVSFNEIKEVSSFVWAPALHTLDLSFNAISEAQSLAVIASRSPSLRDLRIKGNPVGAAPSASETVAAVVPQLARLDEEALRPPARRPPGCEGENWVPLALRSTVALDDLLPFCFLPAPTRETSPRSELELLASPALSIETAFELKQCCGSPEKLASSIRASCATACAEFGLLERGFFQSLSRSNWPERVECIDLSKQRLEALPDVGALANLRRAVLSQNKLASLQPLLACTKLEAVVAFGNRLGDLAELYPLQELRHLDVSENAIREFPETSVAPRKLKFLALENKVIAHVANLEGFDSLTQLFLSSNKLADFRSIVHLATVRDLKVLDVAGNPLCRLPDYRDYTLYLLSGLKILDGIAVNSQHQVQLREAFSGKVTAELLEELLGSAPPYPAESLDLCDRGIRDLGDMIASANFPNLRELRLDGNLLTTLAGVAQLPKLEVLRVNRNRMEIKGSSLGGDASEDTLPFPLLQVLDLSFNCITDIRDLQGYQWRRLTVLHLAGNAICSIEGLEELHALRELDLSHNKLRRCLPGCFQSLKRLERLNLERNGLKSLSNISPLPSLKVLNVSRNRIKEVLEVANLADLSSLRYLSFRGNPAAGLASYRVSILRYLPHLLELDSKAPTSEELGRAELLSLSQMRSELSVPSASAPPATSACRKNKLSLKVVHLDLEPISQHRSPLAAAPGGTK</sequence>
<accession>A0A2A9MCJ2</accession>
<comment type="caution">
    <text evidence="7">The sequence shown here is derived from an EMBL/GenBank/DDBJ whole genome shotgun (WGS) entry which is preliminary data.</text>
</comment>
<feature type="compositionally biased region" description="Basic and acidic residues" evidence="6">
    <location>
        <begin position="103"/>
        <end position="119"/>
    </location>
</feature>
<feature type="compositionally biased region" description="Basic and acidic residues" evidence="6">
    <location>
        <begin position="1022"/>
        <end position="1035"/>
    </location>
</feature>
<dbReference type="GeneID" id="40313452"/>
<feature type="region of interest" description="Disordered" evidence="6">
    <location>
        <begin position="938"/>
        <end position="959"/>
    </location>
</feature>
<keyword evidence="3" id="KW-0677">Repeat</keyword>
<feature type="compositionally biased region" description="Basic and acidic residues" evidence="6">
    <location>
        <begin position="397"/>
        <end position="410"/>
    </location>
</feature>
<feature type="region of interest" description="Disordered" evidence="6">
    <location>
        <begin position="185"/>
        <end position="214"/>
    </location>
</feature>
<dbReference type="Gene3D" id="3.80.10.10">
    <property type="entry name" value="Ribonuclease Inhibitor"/>
    <property type="match status" value="6"/>
</dbReference>
<keyword evidence="2" id="KW-0433">Leucine-rich repeat</keyword>
<evidence type="ECO:0000256" key="6">
    <source>
        <dbReference type="SAM" id="MobiDB-lite"/>
    </source>
</evidence>
<dbReference type="SMART" id="SM00369">
    <property type="entry name" value="LRR_TYP"/>
    <property type="match status" value="11"/>
</dbReference>
<feature type="compositionally biased region" description="Polar residues" evidence="6">
    <location>
        <begin position="1172"/>
        <end position="1182"/>
    </location>
</feature>
<dbReference type="Proteomes" id="UP000224006">
    <property type="component" value="Chromosome VIII"/>
</dbReference>
<feature type="region of interest" description="Disordered" evidence="6">
    <location>
        <begin position="1067"/>
        <end position="1100"/>
    </location>
</feature>
<dbReference type="OrthoDB" id="1517790at2759"/>
<dbReference type="InterPro" id="IPR003591">
    <property type="entry name" value="Leu-rich_rpt_typical-subtyp"/>
</dbReference>
<dbReference type="SMART" id="SM00365">
    <property type="entry name" value="LRR_SD22"/>
    <property type="match status" value="13"/>
</dbReference>
<dbReference type="Pfam" id="PF13516">
    <property type="entry name" value="LRR_6"/>
    <property type="match status" value="1"/>
</dbReference>
<dbReference type="Pfam" id="PF14580">
    <property type="entry name" value="LRR_9"/>
    <property type="match status" value="1"/>
</dbReference>
<keyword evidence="5" id="KW-0966">Cell projection</keyword>
<feature type="region of interest" description="Disordered" evidence="6">
    <location>
        <begin position="1003"/>
        <end position="1055"/>
    </location>
</feature>
<evidence type="ECO:0000256" key="2">
    <source>
        <dbReference type="ARBA" id="ARBA00022614"/>
    </source>
</evidence>
<reference evidence="7 8" key="1">
    <citation type="submission" date="2017-09" db="EMBL/GenBank/DDBJ databases">
        <title>Genome sequencing of Besnoitia besnoiti strain Bb-Ger1.</title>
        <authorList>
            <person name="Schares G."/>
            <person name="Venepally P."/>
            <person name="Lorenzi H.A."/>
        </authorList>
    </citation>
    <scope>NUCLEOTIDE SEQUENCE [LARGE SCALE GENOMIC DNA]</scope>
    <source>
        <strain evidence="7 8">Bb-Ger1</strain>
    </source>
</reference>
<dbReference type="PROSITE" id="PS51450">
    <property type="entry name" value="LRR"/>
    <property type="match status" value="7"/>
</dbReference>
<evidence type="ECO:0000256" key="5">
    <source>
        <dbReference type="ARBA" id="ARBA00023273"/>
    </source>
</evidence>
<dbReference type="RefSeq" id="XP_029217336.1">
    <property type="nucleotide sequence ID" value="XM_029366876.1"/>
</dbReference>
<dbReference type="VEuPathDB" id="ToxoDB:BESB_085260"/>
<dbReference type="InterPro" id="IPR001611">
    <property type="entry name" value="Leu-rich_rpt"/>
</dbReference>
<dbReference type="InterPro" id="IPR050576">
    <property type="entry name" value="Cilia_flagella_integrity"/>
</dbReference>